<comment type="caution">
    <text evidence="2">The sequence shown here is derived from an EMBL/GenBank/DDBJ whole genome shotgun (WGS) entry which is preliminary data.</text>
</comment>
<dbReference type="AlphaFoldDB" id="T0JVQ2"/>
<dbReference type="EMBL" id="AMYD01003108">
    <property type="protein sequence ID" value="EQB47087.1"/>
    <property type="molecule type" value="Genomic_DNA"/>
</dbReference>
<organism evidence="2 3">
    <name type="scientific">Colletotrichum gloeosporioides (strain Cg-14)</name>
    <name type="common">Anthracnose fungus</name>
    <name type="synonym">Glomerella cingulata</name>
    <dbReference type="NCBI Taxonomy" id="1237896"/>
    <lineage>
        <taxon>Eukaryota</taxon>
        <taxon>Fungi</taxon>
        <taxon>Dikarya</taxon>
        <taxon>Ascomycota</taxon>
        <taxon>Pezizomycotina</taxon>
        <taxon>Sordariomycetes</taxon>
        <taxon>Hypocreomycetidae</taxon>
        <taxon>Glomerellales</taxon>
        <taxon>Glomerellaceae</taxon>
        <taxon>Colletotrichum</taxon>
        <taxon>Colletotrichum gloeosporioides species complex</taxon>
    </lineage>
</organism>
<evidence type="ECO:0000313" key="2">
    <source>
        <dbReference type="EMBL" id="EQB47087.1"/>
    </source>
</evidence>
<reference evidence="3" key="1">
    <citation type="journal article" date="2013" name="Mol. Plant Microbe Interact.">
        <title>Global aspects of pacC regulation of pathogenicity genes in Colletotrichum gloeosporioides as revealed by transcriptome analysis.</title>
        <authorList>
            <person name="Alkan N."/>
            <person name="Meng X."/>
            <person name="Friedlander G."/>
            <person name="Reuveni E."/>
            <person name="Sukno S."/>
            <person name="Sherman A."/>
            <person name="Thon M."/>
            <person name="Fluhr R."/>
            <person name="Prusky D."/>
        </authorList>
    </citation>
    <scope>NUCLEOTIDE SEQUENCE [LARGE SCALE GENOMIC DNA]</scope>
    <source>
        <strain evidence="3">Cg-14</strain>
    </source>
</reference>
<name>T0JVQ2_COLGC</name>
<dbReference type="OrthoDB" id="4918265at2759"/>
<evidence type="ECO:0000256" key="1">
    <source>
        <dbReference type="SAM" id="SignalP"/>
    </source>
</evidence>
<gene>
    <name evidence="2" type="ORF">CGLO_13796</name>
</gene>
<feature type="signal peptide" evidence="1">
    <location>
        <begin position="1"/>
        <end position="20"/>
    </location>
</feature>
<keyword evidence="1" id="KW-0732">Signal</keyword>
<dbReference type="HOGENOM" id="CLU_1147922_0_0_1"/>
<protein>
    <submittedName>
        <fullName evidence="2">Uncharacterized protein</fullName>
    </submittedName>
</protein>
<feature type="chain" id="PRO_5004565528" evidence="1">
    <location>
        <begin position="21"/>
        <end position="251"/>
    </location>
</feature>
<dbReference type="OMA" id="MFYYAYL"/>
<dbReference type="STRING" id="1237896.T0JVQ2"/>
<dbReference type="Proteomes" id="UP000015530">
    <property type="component" value="Unassembled WGS sequence"/>
</dbReference>
<sequence>MLLLQPLLLLVAAFAVTIFGYDEYGSYERVMFYYAYLTDIRTNGGTPKTFARNCSKGMGINGPCSYDQFIKYHTPGATGNIVITGEAYSEGNVPDLVETARLTREKGYTGTFDTKKFCNVKLTEYPSALKATVDKASGLFMKTGMPENLKTALTTSVQTVLRLRIAEAVESFEMTKDGRQVTIRTKTLPLWDGAPDTDDARGLTIDYPETLRSNPGVTKEEIKAAYANHVKGNHVENQRVLYKGLANMKNC</sequence>
<evidence type="ECO:0000313" key="3">
    <source>
        <dbReference type="Proteomes" id="UP000015530"/>
    </source>
</evidence>
<accession>T0JVQ2</accession>
<proteinExistence type="predicted"/>